<evidence type="ECO:0000313" key="3">
    <source>
        <dbReference type="Proteomes" id="UP000582981"/>
    </source>
</evidence>
<feature type="domain" description="DUF637" evidence="1">
    <location>
        <begin position="1"/>
        <end position="27"/>
    </location>
</feature>
<comment type="caution">
    <text evidence="2">The sequence shown here is derived from an EMBL/GenBank/DDBJ whole genome shotgun (WGS) entry which is preliminary data.</text>
</comment>
<reference evidence="2 3" key="1">
    <citation type="submission" date="2020-04" db="EMBL/GenBank/DDBJ databases">
        <title>Molecular characterization of pseudomonads from Agaricus bisporus reveal novel blotch 2 pathogens in Western Europe.</title>
        <authorList>
            <person name="Taparia T."/>
            <person name="Krijger M."/>
            <person name="Haynes E."/>
            <person name="Elpinstone J.G."/>
            <person name="Noble R."/>
            <person name="Van Der Wolf J."/>
        </authorList>
    </citation>
    <scope>NUCLEOTIDE SEQUENCE [LARGE SCALE GENOMIC DNA]</scope>
    <source>
        <strain evidence="2 3">F1001</strain>
    </source>
</reference>
<evidence type="ECO:0000313" key="2">
    <source>
        <dbReference type="EMBL" id="NWB51257.1"/>
    </source>
</evidence>
<accession>A0A7Y7WKX8</accession>
<organism evidence="2 3">
    <name type="scientific">Pseudomonas gingeri</name>
    <dbReference type="NCBI Taxonomy" id="117681"/>
    <lineage>
        <taxon>Bacteria</taxon>
        <taxon>Pseudomonadati</taxon>
        <taxon>Pseudomonadota</taxon>
        <taxon>Gammaproteobacteria</taxon>
        <taxon>Pseudomonadales</taxon>
        <taxon>Pseudomonadaceae</taxon>
        <taxon>Pseudomonas</taxon>
    </lineage>
</organism>
<protein>
    <submittedName>
        <fullName evidence="2">DUF637 domain-containing protein</fullName>
    </submittedName>
</protein>
<dbReference type="AlphaFoldDB" id="A0A7Y7WKX8"/>
<gene>
    <name evidence="2" type="ORF">HX829_32800</name>
</gene>
<name>A0A7Y7WKX8_9PSED</name>
<evidence type="ECO:0000259" key="1">
    <source>
        <dbReference type="Pfam" id="PF04830"/>
    </source>
</evidence>
<sequence>MASTGAVSLINNQGNLGAALKDTFSRDEKGDRFI</sequence>
<dbReference type="Proteomes" id="UP000582981">
    <property type="component" value="Unassembled WGS sequence"/>
</dbReference>
<proteinExistence type="predicted"/>
<dbReference type="InterPro" id="IPR006915">
    <property type="entry name" value="DUF637_hemagglutn_put"/>
</dbReference>
<dbReference type="EMBL" id="JACAPU010000070">
    <property type="protein sequence ID" value="NWB51257.1"/>
    <property type="molecule type" value="Genomic_DNA"/>
</dbReference>
<dbReference type="Pfam" id="PF04830">
    <property type="entry name" value="DUF637"/>
    <property type="match status" value="1"/>
</dbReference>